<dbReference type="InterPro" id="IPR002305">
    <property type="entry name" value="aa-tRNA-synth_Ic"/>
</dbReference>
<keyword evidence="5 9" id="KW-0648">Protein biosynthesis</keyword>
<evidence type="ECO:0000256" key="8">
    <source>
        <dbReference type="ARBA" id="ARBA00048248"/>
    </source>
</evidence>
<keyword evidence="2 9" id="KW-0436">Ligase</keyword>
<dbReference type="eggNOG" id="KOG2623">
    <property type="taxonomic scope" value="Eukaryota"/>
</dbReference>
<dbReference type="GO" id="GO:0005524">
    <property type="term" value="F:ATP binding"/>
    <property type="evidence" value="ECO:0007669"/>
    <property type="project" value="UniProtKB-KW"/>
</dbReference>
<sequence>MDSETRIDNVSAIGRQLENFFTTAYRYCERRGIEKEIDLRRFQVVNNHSWWKDVKMLDFLGNYGRHIRIQNMLARDSISARIGTSDGLGFNEFTYQVLQAYDFYHLYKNEGVSIQVGGGDQWGNITAGIDFISRVEPNSKKSPPYAITSSLLTTANGDKFGKSAGNAIFINRDINSPYDIFQYFLNVEDADIEKFLKIFTLLSLEDINSIMKMHNKDPKLREGQKTLAREVTELIHGYENCRFAEILSDMLFNDKLKDSSVSVDSLLDAAYVAGNYETVPTRSSLVEIISKVTNCSNSEAKRRISQGGVYLGLDRIQVTDPSVSINDYILQNEVLILRTGKRKCYVVNMSS</sequence>
<keyword evidence="4 9" id="KW-0067">ATP-binding</keyword>
<evidence type="ECO:0000256" key="4">
    <source>
        <dbReference type="ARBA" id="ARBA00022840"/>
    </source>
</evidence>
<dbReference type="PRINTS" id="PR01040">
    <property type="entry name" value="TRNASYNTHTYR"/>
</dbReference>
<dbReference type="InterPro" id="IPR002307">
    <property type="entry name" value="Tyr-tRNA-ligase"/>
</dbReference>
<dbReference type="GeneID" id="5542327"/>
<dbReference type="GO" id="GO:0070184">
    <property type="term" value="P:mitochondrial tyrosyl-tRNA aminoacylation"/>
    <property type="evidence" value="ECO:0007669"/>
    <property type="project" value="EnsemblFungi"/>
</dbReference>
<evidence type="ECO:0000256" key="5">
    <source>
        <dbReference type="ARBA" id="ARBA00022917"/>
    </source>
</evidence>
<evidence type="ECO:0000256" key="6">
    <source>
        <dbReference type="ARBA" id="ARBA00023146"/>
    </source>
</evidence>
<dbReference type="Gene3D" id="3.10.290.10">
    <property type="entry name" value="RNA-binding S4 domain"/>
    <property type="match status" value="1"/>
</dbReference>
<dbReference type="Proteomes" id="UP000000267">
    <property type="component" value="Unassembled WGS sequence"/>
</dbReference>
<evidence type="ECO:0000256" key="2">
    <source>
        <dbReference type="ARBA" id="ARBA00022598"/>
    </source>
</evidence>
<dbReference type="KEGG" id="vpo:Kpol_1074p1"/>
<gene>
    <name evidence="10" type="ORF">Kpol_1074p1</name>
</gene>
<organism evidence="11">
    <name type="scientific">Vanderwaltozyma polyspora (strain ATCC 22028 / DSM 70294 / BCRC 21397 / CBS 2163 / NBRC 10782 / NRRL Y-8283 / UCD 57-17)</name>
    <name type="common">Kluyveromyces polysporus</name>
    <dbReference type="NCBI Taxonomy" id="436907"/>
    <lineage>
        <taxon>Eukaryota</taxon>
        <taxon>Fungi</taxon>
        <taxon>Dikarya</taxon>
        <taxon>Ascomycota</taxon>
        <taxon>Saccharomycotina</taxon>
        <taxon>Saccharomycetes</taxon>
        <taxon>Saccharomycetales</taxon>
        <taxon>Saccharomycetaceae</taxon>
        <taxon>Vanderwaltozyma</taxon>
    </lineage>
</organism>
<name>A7TTQ5_VANPO</name>
<dbReference type="InterPro" id="IPR036986">
    <property type="entry name" value="S4_RNA-bd_sf"/>
</dbReference>
<dbReference type="NCBIfam" id="TIGR00234">
    <property type="entry name" value="tyrS"/>
    <property type="match status" value="1"/>
</dbReference>
<reference evidence="10 11" key="1">
    <citation type="journal article" date="2007" name="Proc. Natl. Acad. Sci. U.S.A.">
        <title>Independent sorting-out of thousands of duplicated gene pairs in two yeast species descended from a whole-genome duplication.</title>
        <authorList>
            <person name="Scannell D.R."/>
            <person name="Frank A.C."/>
            <person name="Conant G.C."/>
            <person name="Byrne K.P."/>
            <person name="Woolfit M."/>
            <person name="Wolfe K.H."/>
        </authorList>
    </citation>
    <scope>NUCLEOTIDE SEQUENCE [LARGE SCALE GENOMIC DNA]</scope>
    <source>
        <strain evidence="11">ATCC 22028 / DSM 70294 / BCRC 21397 / CBS 2163 / NBRC 10782 / NRRL Y-8283 / UCD 57-17</strain>
    </source>
</reference>
<dbReference type="SUPFAM" id="SSF55174">
    <property type="entry name" value="Alpha-L RNA-binding motif"/>
    <property type="match status" value="1"/>
</dbReference>
<dbReference type="Gene3D" id="3.40.50.620">
    <property type="entry name" value="HUPs"/>
    <property type="match status" value="1"/>
</dbReference>
<protein>
    <recommendedName>
        <fullName evidence="1 9">Tyrosine--tRNA ligase</fullName>
        <ecNumber evidence="1 9">6.1.1.1</ecNumber>
    </recommendedName>
    <alternativeName>
        <fullName evidence="7 9">Tyrosyl-tRNA synthetase</fullName>
    </alternativeName>
</protein>
<dbReference type="OMA" id="AYRYCER"/>
<dbReference type="GO" id="GO:0005829">
    <property type="term" value="C:cytosol"/>
    <property type="evidence" value="ECO:0007669"/>
    <property type="project" value="TreeGrafter"/>
</dbReference>
<dbReference type="InParanoid" id="A7TTQ5"/>
<comment type="catalytic activity">
    <reaction evidence="8 9">
        <text>tRNA(Tyr) + L-tyrosine + ATP = L-tyrosyl-tRNA(Tyr) + AMP + diphosphate + H(+)</text>
        <dbReference type="Rhea" id="RHEA:10220"/>
        <dbReference type="Rhea" id="RHEA-COMP:9706"/>
        <dbReference type="Rhea" id="RHEA-COMP:9707"/>
        <dbReference type="ChEBI" id="CHEBI:15378"/>
        <dbReference type="ChEBI" id="CHEBI:30616"/>
        <dbReference type="ChEBI" id="CHEBI:33019"/>
        <dbReference type="ChEBI" id="CHEBI:58315"/>
        <dbReference type="ChEBI" id="CHEBI:78442"/>
        <dbReference type="ChEBI" id="CHEBI:78536"/>
        <dbReference type="ChEBI" id="CHEBI:456215"/>
        <dbReference type="EC" id="6.1.1.1"/>
    </reaction>
</comment>
<comment type="similarity">
    <text evidence="9">Belongs to the class-I aminoacyl-tRNA synthetase family.</text>
</comment>
<dbReference type="EMBL" id="DS480608">
    <property type="protein sequence ID" value="EDO14348.1"/>
    <property type="molecule type" value="Genomic_DNA"/>
</dbReference>
<evidence type="ECO:0000256" key="7">
    <source>
        <dbReference type="ARBA" id="ARBA00033323"/>
    </source>
</evidence>
<dbReference type="PhylomeDB" id="A7TTQ5"/>
<evidence type="ECO:0000256" key="3">
    <source>
        <dbReference type="ARBA" id="ARBA00022741"/>
    </source>
</evidence>
<keyword evidence="11" id="KW-1185">Reference proteome</keyword>
<dbReference type="SUPFAM" id="SSF52374">
    <property type="entry name" value="Nucleotidylyl transferase"/>
    <property type="match status" value="1"/>
</dbReference>
<evidence type="ECO:0000256" key="1">
    <source>
        <dbReference type="ARBA" id="ARBA00013160"/>
    </source>
</evidence>
<keyword evidence="3 9" id="KW-0547">Nucleotide-binding</keyword>
<dbReference type="HOGENOM" id="CLU_024003_0_2_1"/>
<dbReference type="GO" id="GO:0003723">
    <property type="term" value="F:RNA binding"/>
    <property type="evidence" value="ECO:0007669"/>
    <property type="project" value="InterPro"/>
</dbReference>
<dbReference type="PANTHER" id="PTHR11766">
    <property type="entry name" value="TYROSYL-TRNA SYNTHETASE"/>
    <property type="match status" value="1"/>
</dbReference>
<dbReference type="RefSeq" id="XP_001642206.1">
    <property type="nucleotide sequence ID" value="XM_001642156.1"/>
</dbReference>
<dbReference type="Pfam" id="PF00579">
    <property type="entry name" value="tRNA-synt_1b"/>
    <property type="match status" value="1"/>
</dbReference>
<dbReference type="InterPro" id="IPR014729">
    <property type="entry name" value="Rossmann-like_a/b/a_fold"/>
</dbReference>
<dbReference type="OrthoDB" id="337870at2759"/>
<dbReference type="GO" id="GO:0005739">
    <property type="term" value="C:mitochondrion"/>
    <property type="evidence" value="ECO:0007669"/>
    <property type="project" value="EnsemblFungi"/>
</dbReference>
<dbReference type="InterPro" id="IPR024088">
    <property type="entry name" value="Tyr-tRNA-ligase_bac-type"/>
</dbReference>
<proteinExistence type="inferred from homology"/>
<dbReference type="FunFam" id="1.10.240.10:FF:000001">
    <property type="entry name" value="Tyrosine--tRNA ligase"/>
    <property type="match status" value="1"/>
</dbReference>
<dbReference type="Gene3D" id="1.10.240.10">
    <property type="entry name" value="Tyrosyl-Transfer RNA Synthetase"/>
    <property type="match status" value="1"/>
</dbReference>
<dbReference type="EC" id="6.1.1.1" evidence="1 9"/>
<dbReference type="AlphaFoldDB" id="A7TTQ5"/>
<dbReference type="STRING" id="436907.A7TTQ5"/>
<dbReference type="PANTHER" id="PTHR11766:SF0">
    <property type="entry name" value="TYROSINE--TRNA LIGASE, MITOCHONDRIAL"/>
    <property type="match status" value="1"/>
</dbReference>
<accession>A7TTQ5</accession>
<evidence type="ECO:0000313" key="11">
    <source>
        <dbReference type="Proteomes" id="UP000000267"/>
    </source>
</evidence>
<evidence type="ECO:0000313" key="10">
    <source>
        <dbReference type="EMBL" id="EDO14348.1"/>
    </source>
</evidence>
<dbReference type="FunCoup" id="A7TTQ5">
    <property type="interactions" value="685"/>
</dbReference>
<dbReference type="GO" id="GO:0004831">
    <property type="term" value="F:tyrosine-tRNA ligase activity"/>
    <property type="evidence" value="ECO:0007669"/>
    <property type="project" value="UniProtKB-EC"/>
</dbReference>
<evidence type="ECO:0000256" key="9">
    <source>
        <dbReference type="RuleBase" id="RU361234"/>
    </source>
</evidence>
<keyword evidence="6 9" id="KW-0030">Aminoacyl-tRNA synthetase</keyword>